<sequence>MNRNTTIVLALLVATTALPVAVVGAGANAASPSQQSDGSSDASAYAGTHVEFDTTSDAIVDYRVNGEQVFENVTVASQSDHHSKTGLGANTGIDAVVNLSGLGLELGATTETRAEVQTEGSASLTAHDSERGILTVDAGDEAQYVEVDLVGSGSAEAKSEDRVVVNSGNRTGAFVVAGDGAVTVNSAGDVTADLEKNATLVFRSYTEGERGESAKSQEQLIANGTATAEVYAEQRNDETVTDVATYGQDITVETASESQQRLEMTVERAKSDGTVVIASISEAAVSGAERADDITVTVDGEAAAQASSYGELEGGIGEEPRYMVTQSSDASADADVLVAIDHFSKREVSIGSADSDGSDDGSDGGADGSSGDSVPGFGAGAALVALLTGTAARIRL</sequence>
<evidence type="ECO:0008006" key="4">
    <source>
        <dbReference type="Google" id="ProtNLM"/>
    </source>
</evidence>
<protein>
    <recommendedName>
        <fullName evidence="4">PGF-CTERM sorting domain-containing protein</fullName>
    </recommendedName>
</protein>
<dbReference type="OrthoDB" id="271420at2157"/>
<dbReference type="KEGG" id="haly:HYG82_09545"/>
<dbReference type="Proteomes" id="UP000509241">
    <property type="component" value="Chromosome"/>
</dbReference>
<name>A0A7D5H750_9EURY</name>
<feature type="region of interest" description="Disordered" evidence="1">
    <location>
        <begin position="349"/>
        <end position="373"/>
    </location>
</feature>
<dbReference type="AlphaFoldDB" id="A0A7D5H750"/>
<keyword evidence="3" id="KW-1185">Reference proteome</keyword>
<proteinExistence type="predicted"/>
<dbReference type="GeneID" id="56033534"/>
<organism evidence="2 3">
    <name type="scientific">Natrinema halophilum</name>
    <dbReference type="NCBI Taxonomy" id="1699371"/>
    <lineage>
        <taxon>Archaea</taxon>
        <taxon>Methanobacteriati</taxon>
        <taxon>Methanobacteriota</taxon>
        <taxon>Stenosarchaea group</taxon>
        <taxon>Halobacteria</taxon>
        <taxon>Halobacteriales</taxon>
        <taxon>Natrialbaceae</taxon>
        <taxon>Natrinema</taxon>
    </lineage>
</organism>
<dbReference type="RefSeq" id="WP_179260810.1">
    <property type="nucleotide sequence ID" value="NZ_CP058601.1"/>
</dbReference>
<evidence type="ECO:0000313" key="3">
    <source>
        <dbReference type="Proteomes" id="UP000509241"/>
    </source>
</evidence>
<gene>
    <name evidence="2" type="ORF">HYG82_09545</name>
</gene>
<evidence type="ECO:0000313" key="2">
    <source>
        <dbReference type="EMBL" id="QLG49075.1"/>
    </source>
</evidence>
<reference evidence="2 3" key="1">
    <citation type="submission" date="2020-07" db="EMBL/GenBank/DDBJ databases">
        <authorList>
            <person name="Cui H."/>
        </authorList>
    </citation>
    <scope>NUCLEOTIDE SEQUENCE [LARGE SCALE GENOMIC DNA]</scope>
    <source>
        <strain evidence="2 3">YPL8</strain>
    </source>
</reference>
<evidence type="ECO:0000256" key="1">
    <source>
        <dbReference type="SAM" id="MobiDB-lite"/>
    </source>
</evidence>
<accession>A0A7D5H750</accession>
<dbReference type="EMBL" id="CP058601">
    <property type="protein sequence ID" value="QLG49075.1"/>
    <property type="molecule type" value="Genomic_DNA"/>
</dbReference>